<proteinExistence type="predicted"/>
<comment type="caution">
    <text evidence="2">The sequence shown here is derived from an EMBL/GenBank/DDBJ whole genome shotgun (WGS) entry which is preliminary data.</text>
</comment>
<dbReference type="SUPFAM" id="SSF51206">
    <property type="entry name" value="cAMP-binding domain-like"/>
    <property type="match status" value="1"/>
</dbReference>
<organism evidence="2 3">
    <name type="scientific">Segetibacter aerophilus</name>
    <dbReference type="NCBI Taxonomy" id="670293"/>
    <lineage>
        <taxon>Bacteria</taxon>
        <taxon>Pseudomonadati</taxon>
        <taxon>Bacteroidota</taxon>
        <taxon>Chitinophagia</taxon>
        <taxon>Chitinophagales</taxon>
        <taxon>Chitinophagaceae</taxon>
        <taxon>Segetibacter</taxon>
    </lineage>
</organism>
<accession>A0A512B7D8</accession>
<dbReference type="Proteomes" id="UP000321513">
    <property type="component" value="Unassembled WGS sequence"/>
</dbReference>
<dbReference type="InterPro" id="IPR014710">
    <property type="entry name" value="RmlC-like_jellyroll"/>
</dbReference>
<reference evidence="2 3" key="1">
    <citation type="submission" date="2019-07" db="EMBL/GenBank/DDBJ databases">
        <title>Whole genome shotgun sequence of Segetibacter aerophilus NBRC 106135.</title>
        <authorList>
            <person name="Hosoyama A."/>
            <person name="Uohara A."/>
            <person name="Ohji S."/>
            <person name="Ichikawa N."/>
        </authorList>
    </citation>
    <scope>NUCLEOTIDE SEQUENCE [LARGE SCALE GENOMIC DNA]</scope>
    <source>
        <strain evidence="2 3">NBRC 106135</strain>
    </source>
</reference>
<gene>
    <name evidence="2" type="ORF">SAE01_03780</name>
</gene>
<feature type="domain" description="Cyclic nucleotide-binding" evidence="1">
    <location>
        <begin position="30"/>
        <end position="117"/>
    </location>
</feature>
<dbReference type="EMBL" id="BJYT01000001">
    <property type="protein sequence ID" value="GEO07882.1"/>
    <property type="molecule type" value="Genomic_DNA"/>
</dbReference>
<keyword evidence="3" id="KW-1185">Reference proteome</keyword>
<name>A0A512B7D8_9BACT</name>
<evidence type="ECO:0000313" key="2">
    <source>
        <dbReference type="EMBL" id="GEO07882.1"/>
    </source>
</evidence>
<evidence type="ECO:0000313" key="3">
    <source>
        <dbReference type="Proteomes" id="UP000321513"/>
    </source>
</evidence>
<protein>
    <submittedName>
        <fullName evidence="2">Cyclic nucleotide-binding protein</fullName>
    </submittedName>
</protein>
<dbReference type="CDD" id="cd00038">
    <property type="entry name" value="CAP_ED"/>
    <property type="match status" value="1"/>
</dbReference>
<evidence type="ECO:0000259" key="1">
    <source>
        <dbReference type="Pfam" id="PF00027"/>
    </source>
</evidence>
<dbReference type="Gene3D" id="2.60.120.10">
    <property type="entry name" value="Jelly Rolls"/>
    <property type="match status" value="1"/>
</dbReference>
<dbReference type="AlphaFoldDB" id="A0A512B7D8"/>
<dbReference type="Pfam" id="PF00027">
    <property type="entry name" value="cNMP_binding"/>
    <property type="match status" value="1"/>
</dbReference>
<dbReference type="InterPro" id="IPR018490">
    <property type="entry name" value="cNMP-bd_dom_sf"/>
</dbReference>
<sequence length="188" mass="22104">MIAQVIAYFNSICSMPAELVADLERLVEIKELKKDDFLLKAGKISNHASWILKGLVRSFYLKDTEEITTKFLWEGATVTSVYSFYSRKPGNENIVALEDTTLAMLRFDDLQYLYKNHPVFNYIGRVITEQYLYMLEIEVYNLRKQKAEDRYQFIVKHLPDLLQRVPLKYLATYLGMNLETLSRIRAKR</sequence>
<dbReference type="InterPro" id="IPR000595">
    <property type="entry name" value="cNMP-bd_dom"/>
</dbReference>
<dbReference type="RefSeq" id="WP_147201832.1">
    <property type="nucleotide sequence ID" value="NZ_BJYT01000001.1"/>
</dbReference>
<dbReference type="OrthoDB" id="663011at2"/>